<evidence type="ECO:0000259" key="7">
    <source>
        <dbReference type="Pfam" id="PF03711"/>
    </source>
</evidence>
<gene>
    <name evidence="8" type="primary">speA_1</name>
    <name evidence="8" type="ORF">CLOTH_17040</name>
</gene>
<dbReference type="InterPro" id="IPR008286">
    <property type="entry name" value="Prn/Lys/Arg_de-COase_C"/>
</dbReference>
<sequence>MLYKEIENVTKDLVSFHVPGHKSGKLLDKYKNFKDKIINIDTTEIEGTDNLHDCEGIIKEASNRASKVFKSDNTFLLVNGSTCGIYAMIMTITNPGDKLIVARDCHQSVINACILGDVEPIYVCPKIDDYLGISKGVSYEDIKKAISLNRDAKGVILTSPNYFGITCDIQKISDLLKESDKYLLVDEAHGAHLGLSNLLPRPALSQGADMVVQSTHKTLPSFTQSSMLHTRGNKVNIEKLKSILRMVQSSSPSYILMSSLDMATKIYEEEGKYLMSNLINYILDLKDFAKKLDNIKIFESQDITKVYIITKDLKRSGYEIEQMLRDRYNIQVELSNLCGVLLVCSIGNDKEDFERLKKALSEIDKFIGKESIIMPSYKNINPVKVLNPRKAFYLPKTKIKIRQSIGKISGEYIIPYPPGIPVISPGEKISEDIINYILSTKKLGMKITGIKDSNLDYIEIID</sequence>
<dbReference type="Pfam" id="PF01276">
    <property type="entry name" value="OKR_DC_1"/>
    <property type="match status" value="1"/>
</dbReference>
<evidence type="ECO:0000259" key="6">
    <source>
        <dbReference type="Pfam" id="PF01276"/>
    </source>
</evidence>
<dbReference type="InterPro" id="IPR036633">
    <property type="entry name" value="Prn/Lys/Arg_de-COase_C_sf"/>
</dbReference>
<keyword evidence="9" id="KW-1185">Reference proteome</keyword>
<dbReference type="InterPro" id="IPR052357">
    <property type="entry name" value="Orn_Lys_Arg_decarboxylase-I"/>
</dbReference>
<dbReference type="InterPro" id="IPR015424">
    <property type="entry name" value="PyrdxlP-dep_Trfase"/>
</dbReference>
<dbReference type="PANTHER" id="PTHR43277:SF4">
    <property type="entry name" value="ARGININE DECARBOXYLASE"/>
    <property type="match status" value="1"/>
</dbReference>
<accession>A0A1V4I569</accession>
<feature type="domain" description="Orn/Lys/Arg decarboxylase C-terminal" evidence="7">
    <location>
        <begin position="397"/>
        <end position="450"/>
    </location>
</feature>
<evidence type="ECO:0000313" key="9">
    <source>
        <dbReference type="Proteomes" id="UP000190140"/>
    </source>
</evidence>
<dbReference type="STRING" id="29349.CLOTH_17040"/>
<organism evidence="8 9">
    <name type="scientific">Alkalithermobacter paradoxus</name>
    <dbReference type="NCBI Taxonomy" id="29349"/>
    <lineage>
        <taxon>Bacteria</taxon>
        <taxon>Bacillati</taxon>
        <taxon>Bacillota</taxon>
        <taxon>Clostridia</taxon>
        <taxon>Peptostreptococcales</taxon>
        <taxon>Tepidibacteraceae</taxon>
        <taxon>Alkalithermobacter</taxon>
    </lineage>
</organism>
<comment type="similarity">
    <text evidence="2">Belongs to the Orn/Lys/Arg decarboxylase class-I family.</text>
</comment>
<feature type="domain" description="Orn/Lys/Arg decarboxylases family 1 pyridoxal-P attachment site" evidence="6">
    <location>
        <begin position="8"/>
        <end position="300"/>
    </location>
</feature>
<protein>
    <submittedName>
        <fullName evidence="8">Arginine decarboxylase</fullName>
        <ecNumber evidence="8">4.1.1.19</ecNumber>
    </submittedName>
</protein>
<dbReference type="Gene3D" id="3.90.105.10">
    <property type="entry name" value="Molybdopterin biosynthesis moea protein, domain 2"/>
    <property type="match status" value="1"/>
</dbReference>
<evidence type="ECO:0000256" key="4">
    <source>
        <dbReference type="ARBA" id="ARBA00022898"/>
    </source>
</evidence>
<dbReference type="SUPFAM" id="SSF53383">
    <property type="entry name" value="PLP-dependent transferases"/>
    <property type="match status" value="1"/>
</dbReference>
<evidence type="ECO:0000256" key="3">
    <source>
        <dbReference type="ARBA" id="ARBA00022793"/>
    </source>
</evidence>
<dbReference type="RefSeq" id="WP_143715453.1">
    <property type="nucleotide sequence ID" value="NZ_MZGW01000008.1"/>
</dbReference>
<reference evidence="8 9" key="1">
    <citation type="submission" date="2017-03" db="EMBL/GenBank/DDBJ databases">
        <title>Genome sequence of Clostridium thermoalcaliphilum DSM 7309.</title>
        <authorList>
            <person name="Poehlein A."/>
            <person name="Daniel R."/>
        </authorList>
    </citation>
    <scope>NUCLEOTIDE SEQUENCE [LARGE SCALE GENOMIC DNA]</scope>
    <source>
        <strain evidence="8 9">DSM 7309</strain>
    </source>
</reference>
<dbReference type="Proteomes" id="UP000190140">
    <property type="component" value="Unassembled WGS sequence"/>
</dbReference>
<evidence type="ECO:0000256" key="1">
    <source>
        <dbReference type="ARBA" id="ARBA00001933"/>
    </source>
</evidence>
<proteinExistence type="inferred from homology"/>
<evidence type="ECO:0000256" key="5">
    <source>
        <dbReference type="ARBA" id="ARBA00023239"/>
    </source>
</evidence>
<dbReference type="OrthoDB" id="9815233at2"/>
<keyword evidence="3" id="KW-0210">Decarboxylase</keyword>
<dbReference type="Pfam" id="PF03711">
    <property type="entry name" value="OKR_DC_1_C"/>
    <property type="match status" value="1"/>
</dbReference>
<dbReference type="InterPro" id="IPR000310">
    <property type="entry name" value="Orn/Lys/Arg_deCO2ase_major_dom"/>
</dbReference>
<dbReference type="EMBL" id="MZGW01000008">
    <property type="protein sequence ID" value="OPJ55039.1"/>
    <property type="molecule type" value="Genomic_DNA"/>
</dbReference>
<dbReference type="GO" id="GO:0008792">
    <property type="term" value="F:arginine decarboxylase activity"/>
    <property type="evidence" value="ECO:0007669"/>
    <property type="project" value="UniProtKB-EC"/>
</dbReference>
<keyword evidence="5 8" id="KW-0456">Lyase</keyword>
<name>A0A1V4I569_9FIRM</name>
<evidence type="ECO:0000256" key="2">
    <source>
        <dbReference type="ARBA" id="ARBA00010671"/>
    </source>
</evidence>
<comment type="caution">
    <text evidence="8">The sequence shown here is derived from an EMBL/GenBank/DDBJ whole genome shotgun (WGS) entry which is preliminary data.</text>
</comment>
<dbReference type="Gene3D" id="3.40.640.10">
    <property type="entry name" value="Type I PLP-dependent aspartate aminotransferase-like (Major domain)"/>
    <property type="match status" value="1"/>
</dbReference>
<dbReference type="InterPro" id="IPR015421">
    <property type="entry name" value="PyrdxlP-dep_Trfase_major"/>
</dbReference>
<evidence type="ECO:0000313" key="8">
    <source>
        <dbReference type="EMBL" id="OPJ55039.1"/>
    </source>
</evidence>
<comment type="cofactor">
    <cofactor evidence="1">
        <name>pyridoxal 5'-phosphate</name>
        <dbReference type="ChEBI" id="CHEBI:597326"/>
    </cofactor>
</comment>
<dbReference type="SUPFAM" id="SSF55904">
    <property type="entry name" value="Ornithine decarboxylase C-terminal domain"/>
    <property type="match status" value="1"/>
</dbReference>
<dbReference type="AlphaFoldDB" id="A0A1V4I569"/>
<dbReference type="EC" id="4.1.1.19" evidence="8"/>
<dbReference type="PANTHER" id="PTHR43277">
    <property type="entry name" value="ARGININE DECARBOXYLASE"/>
    <property type="match status" value="1"/>
</dbReference>
<keyword evidence="4" id="KW-0663">Pyridoxal phosphate</keyword>